<evidence type="ECO:0000313" key="6">
    <source>
        <dbReference type="Proteomes" id="UP000630445"/>
    </source>
</evidence>
<organism evidence="4 6">
    <name type="scientific">Aspergillus hiratsukae</name>
    <dbReference type="NCBI Taxonomy" id="1194566"/>
    <lineage>
        <taxon>Eukaryota</taxon>
        <taxon>Fungi</taxon>
        <taxon>Dikarya</taxon>
        <taxon>Ascomycota</taxon>
        <taxon>Pezizomycotina</taxon>
        <taxon>Eurotiomycetes</taxon>
        <taxon>Eurotiomycetidae</taxon>
        <taxon>Eurotiales</taxon>
        <taxon>Aspergillaceae</taxon>
        <taxon>Aspergillus</taxon>
        <taxon>Aspergillus subgen. Fumigati</taxon>
    </lineage>
</organism>
<dbReference type="PROSITE" id="PS50404">
    <property type="entry name" value="GST_NTER"/>
    <property type="match status" value="1"/>
</dbReference>
<dbReference type="SUPFAM" id="SSF47616">
    <property type="entry name" value="GST C-terminal domain-like"/>
    <property type="match status" value="1"/>
</dbReference>
<dbReference type="AlphaFoldDB" id="A0A8H6PGH2"/>
<dbReference type="Pfam" id="PF13409">
    <property type="entry name" value="GST_N_2"/>
    <property type="match status" value="1"/>
</dbReference>
<accession>A0A8H6PGH2</accession>
<gene>
    <name evidence="4" type="ORF">CNMCM5793_004604</name>
    <name evidence="5" type="ORF">CNMCM6106_004895</name>
</gene>
<sequence length="264" mass="29537">MADATKGPKITLYWLEQSRAQRILWLLEELHLTYTLKTFKRGHDMLAPKELKDVHPLGKSPLLSIETPTPGSPGSKPLVLAESGLIMEYLCDHFGGSKLGLVPQRYVAGKEDQLGGETEEWMRYRYFMHYTEGSLMPFLVMQLVMDSIRNAPVPFFIKPLTGMVASKVEQAFVAPNLTSHFEFLEDQLKTAPGGGPYLCGRELTAADIMMSFPVIAALGKMPGLRARYPTLAEYADRLQGMDGYKRAVAKVEEIDRSFTAYAKI</sequence>
<dbReference type="Gene3D" id="1.20.1050.10">
    <property type="match status" value="1"/>
</dbReference>
<dbReference type="SFLD" id="SFLDG00358">
    <property type="entry name" value="Main_(cytGST)"/>
    <property type="match status" value="1"/>
</dbReference>
<dbReference type="Proteomes" id="UP000662466">
    <property type="component" value="Unassembled WGS sequence"/>
</dbReference>
<protein>
    <recommendedName>
        <fullName evidence="7">Glutathione S-transferase</fullName>
    </recommendedName>
</protein>
<dbReference type="PANTHER" id="PTHR44051">
    <property type="entry name" value="GLUTATHIONE S-TRANSFERASE-RELATED"/>
    <property type="match status" value="1"/>
</dbReference>
<proteinExistence type="inferred from homology"/>
<evidence type="ECO:0008006" key="7">
    <source>
        <dbReference type="Google" id="ProtNLM"/>
    </source>
</evidence>
<dbReference type="Pfam" id="PF14497">
    <property type="entry name" value="GST_C_3"/>
    <property type="match status" value="1"/>
</dbReference>
<dbReference type="SFLD" id="SFLDS00019">
    <property type="entry name" value="Glutathione_Transferase_(cytos"/>
    <property type="match status" value="1"/>
</dbReference>
<dbReference type="InterPro" id="IPR004045">
    <property type="entry name" value="Glutathione_S-Trfase_N"/>
</dbReference>
<comment type="caution">
    <text evidence="4">The sequence shown here is derived from an EMBL/GenBank/DDBJ whole genome shotgun (WGS) entry which is preliminary data.</text>
</comment>
<reference evidence="4" key="1">
    <citation type="submission" date="2020-06" db="EMBL/GenBank/DDBJ databases">
        <title>Draft genome sequences of strains closely related to Aspergillus parafelis and Aspergillus hiratsukae.</title>
        <authorList>
            <person name="Dos Santos R.A.C."/>
            <person name="Rivero-Menendez O."/>
            <person name="Steenwyk J.L."/>
            <person name="Mead M.E."/>
            <person name="Goldman G.H."/>
            <person name="Alastruey-Izquierdo A."/>
            <person name="Rokas A."/>
        </authorList>
    </citation>
    <scope>NUCLEOTIDE SEQUENCE</scope>
    <source>
        <strain evidence="4">CNM-CM5793</strain>
        <strain evidence="5">CNM-CM6106</strain>
    </source>
</reference>
<evidence type="ECO:0000256" key="1">
    <source>
        <dbReference type="ARBA" id="ARBA00007409"/>
    </source>
</evidence>
<dbReference type="PANTHER" id="PTHR44051:SF9">
    <property type="entry name" value="GLUTATHIONE S-TRANSFERASE 1"/>
    <property type="match status" value="1"/>
</dbReference>
<comment type="similarity">
    <text evidence="1">Belongs to the GST superfamily.</text>
</comment>
<feature type="domain" description="GST C-terminal" evidence="3">
    <location>
        <begin position="117"/>
        <end position="258"/>
    </location>
</feature>
<dbReference type="OrthoDB" id="2098326at2759"/>
<dbReference type="SUPFAM" id="SSF52833">
    <property type="entry name" value="Thioredoxin-like"/>
    <property type="match status" value="1"/>
</dbReference>
<dbReference type="InterPro" id="IPR004046">
    <property type="entry name" value="GST_C"/>
</dbReference>
<dbReference type="CDD" id="cd03046">
    <property type="entry name" value="GST_N_GTT1_like"/>
    <property type="match status" value="1"/>
</dbReference>
<dbReference type="InterPro" id="IPR010987">
    <property type="entry name" value="Glutathione-S-Trfase_C-like"/>
</dbReference>
<dbReference type="CDD" id="cd03189">
    <property type="entry name" value="GST_C_GTT1_like"/>
    <property type="match status" value="1"/>
</dbReference>
<feature type="domain" description="GST N-terminal" evidence="2">
    <location>
        <begin position="7"/>
        <end position="98"/>
    </location>
</feature>
<keyword evidence="6" id="KW-1185">Reference proteome</keyword>
<dbReference type="EMBL" id="JACBAD010001842">
    <property type="protein sequence ID" value="KAF7131433.1"/>
    <property type="molecule type" value="Genomic_DNA"/>
</dbReference>
<dbReference type="InterPro" id="IPR036249">
    <property type="entry name" value="Thioredoxin-like_sf"/>
</dbReference>
<evidence type="ECO:0000313" key="4">
    <source>
        <dbReference type="EMBL" id="KAF7131433.1"/>
    </source>
</evidence>
<name>A0A8H6PGH2_9EURO</name>
<evidence type="ECO:0000259" key="2">
    <source>
        <dbReference type="PROSITE" id="PS50404"/>
    </source>
</evidence>
<dbReference type="InterPro" id="IPR036282">
    <property type="entry name" value="Glutathione-S-Trfase_C_sf"/>
</dbReference>
<dbReference type="Gene3D" id="3.40.30.10">
    <property type="entry name" value="Glutaredoxin"/>
    <property type="match status" value="1"/>
</dbReference>
<evidence type="ECO:0000313" key="5">
    <source>
        <dbReference type="EMBL" id="KAF7170072.1"/>
    </source>
</evidence>
<dbReference type="InterPro" id="IPR040079">
    <property type="entry name" value="Glutathione_S-Trfase"/>
</dbReference>
<evidence type="ECO:0000259" key="3">
    <source>
        <dbReference type="PROSITE" id="PS50405"/>
    </source>
</evidence>
<dbReference type="Proteomes" id="UP000630445">
    <property type="component" value="Unassembled WGS sequence"/>
</dbReference>
<dbReference type="PROSITE" id="PS50405">
    <property type="entry name" value="GST_CTER"/>
    <property type="match status" value="1"/>
</dbReference>
<dbReference type="EMBL" id="JACBAF010002007">
    <property type="protein sequence ID" value="KAF7170072.1"/>
    <property type="molecule type" value="Genomic_DNA"/>
</dbReference>